<evidence type="ECO:0000256" key="1">
    <source>
        <dbReference type="ARBA" id="ARBA00005417"/>
    </source>
</evidence>
<gene>
    <name evidence="6" type="ORF">MNBD_BACTEROID02-1147</name>
</gene>
<dbReference type="AlphaFoldDB" id="A0A3B0QWX7"/>
<proteinExistence type="inferred from homology"/>
<dbReference type="InterPro" id="IPR003439">
    <property type="entry name" value="ABC_transporter-like_ATP-bd"/>
</dbReference>
<keyword evidence="4 6" id="KW-0067">ATP-binding</keyword>
<keyword evidence="3" id="KW-0547">Nucleotide-binding</keyword>
<comment type="similarity">
    <text evidence="1">Belongs to the ABC transporter superfamily.</text>
</comment>
<dbReference type="InterPro" id="IPR001270">
    <property type="entry name" value="ClpA/B"/>
</dbReference>
<feature type="domain" description="ABC transporter" evidence="5">
    <location>
        <begin position="4"/>
        <end position="228"/>
    </location>
</feature>
<dbReference type="EMBL" id="UOEB01000276">
    <property type="protein sequence ID" value="VAV86024.1"/>
    <property type="molecule type" value="Genomic_DNA"/>
</dbReference>
<dbReference type="InterPro" id="IPR027417">
    <property type="entry name" value="P-loop_NTPase"/>
</dbReference>
<dbReference type="SUPFAM" id="SSF52540">
    <property type="entry name" value="P-loop containing nucleoside triphosphate hydrolases"/>
    <property type="match status" value="1"/>
</dbReference>
<evidence type="ECO:0000259" key="5">
    <source>
        <dbReference type="PROSITE" id="PS50893"/>
    </source>
</evidence>
<dbReference type="PROSITE" id="PS50893">
    <property type="entry name" value="ABC_TRANSPORTER_2"/>
    <property type="match status" value="1"/>
</dbReference>
<dbReference type="PANTHER" id="PTHR43335:SF4">
    <property type="entry name" value="ABC TRANSPORTER, ATP-BINDING PROTEIN"/>
    <property type="match status" value="1"/>
</dbReference>
<evidence type="ECO:0000313" key="6">
    <source>
        <dbReference type="EMBL" id="VAV86024.1"/>
    </source>
</evidence>
<protein>
    <submittedName>
        <fullName evidence="6">Efflux ABC transporter, ATP-binding protein</fullName>
    </submittedName>
</protein>
<dbReference type="InterPro" id="IPR003593">
    <property type="entry name" value="AAA+_ATPase"/>
</dbReference>
<name>A0A3B0QWX7_9ZZZZ</name>
<dbReference type="PRINTS" id="PR00300">
    <property type="entry name" value="CLPPROTEASEA"/>
</dbReference>
<evidence type="ECO:0000256" key="4">
    <source>
        <dbReference type="ARBA" id="ARBA00022840"/>
    </source>
</evidence>
<keyword evidence="2" id="KW-0813">Transport</keyword>
<evidence type="ECO:0000256" key="3">
    <source>
        <dbReference type="ARBA" id="ARBA00022741"/>
    </source>
</evidence>
<dbReference type="GO" id="GO:0005524">
    <property type="term" value="F:ATP binding"/>
    <property type="evidence" value="ECO:0007669"/>
    <property type="project" value="UniProtKB-KW"/>
</dbReference>
<dbReference type="Pfam" id="PF00005">
    <property type="entry name" value="ABC_tran"/>
    <property type="match status" value="1"/>
</dbReference>
<dbReference type="PANTHER" id="PTHR43335">
    <property type="entry name" value="ABC TRANSPORTER, ATP-BINDING PROTEIN"/>
    <property type="match status" value="1"/>
</dbReference>
<evidence type="ECO:0000256" key="2">
    <source>
        <dbReference type="ARBA" id="ARBA00022448"/>
    </source>
</evidence>
<dbReference type="GO" id="GO:0016887">
    <property type="term" value="F:ATP hydrolysis activity"/>
    <property type="evidence" value="ECO:0007669"/>
    <property type="project" value="InterPro"/>
</dbReference>
<reference evidence="6" key="1">
    <citation type="submission" date="2018-06" db="EMBL/GenBank/DDBJ databases">
        <authorList>
            <person name="Zhirakovskaya E."/>
        </authorList>
    </citation>
    <scope>NUCLEOTIDE SEQUENCE</scope>
</reference>
<dbReference type="Gene3D" id="3.40.50.300">
    <property type="entry name" value="P-loop containing nucleotide triphosphate hydrolases"/>
    <property type="match status" value="1"/>
</dbReference>
<dbReference type="SMART" id="SM00382">
    <property type="entry name" value="AAA"/>
    <property type="match status" value="1"/>
</dbReference>
<sequence length="292" mass="32804">MHILKVENLSLKYGKQEVLKHISFAFKKGQIIGLLGPNGAGKSSIIKILAGLVFPDSGKLFLENVLKKNFSDLRNHCGFLIDSPAFYPYLSARQNLHLVNRINKCHVDLNELLLKVGLGNVHKKKVKNFSTGMKQRLAIAQSILRNPEILILDEPFNGLDPNGFQELLILLKKLNKNGTTIIVSSHLLNELEQFADAFILLHKGEIALNLTKSELLISKKKVAFTFDKIPNKEVKNYLDKLKATYEKPEKVILHLSPDEIAAIVNKLVALKSTPINVETLTILQEKYLEITI</sequence>
<organism evidence="6">
    <name type="scientific">hydrothermal vent metagenome</name>
    <dbReference type="NCBI Taxonomy" id="652676"/>
    <lineage>
        <taxon>unclassified sequences</taxon>
        <taxon>metagenomes</taxon>
        <taxon>ecological metagenomes</taxon>
    </lineage>
</organism>
<accession>A0A3B0QWX7</accession>